<feature type="compositionally biased region" description="Basic and acidic residues" evidence="1">
    <location>
        <begin position="13"/>
        <end position="31"/>
    </location>
</feature>
<dbReference type="EMBL" id="CANHGI010000005">
    <property type="protein sequence ID" value="CAI5449918.1"/>
    <property type="molecule type" value="Genomic_DNA"/>
</dbReference>
<evidence type="ECO:0000313" key="4">
    <source>
        <dbReference type="Proteomes" id="UP001152747"/>
    </source>
</evidence>
<dbReference type="SUPFAM" id="SSF53474">
    <property type="entry name" value="alpha/beta-Hydrolases"/>
    <property type="match status" value="1"/>
</dbReference>
<protein>
    <recommendedName>
        <fullName evidence="2">Fungal lipase-type domain-containing protein</fullName>
    </recommendedName>
</protein>
<gene>
    <name evidence="3" type="ORF">CAMP_LOCUS12555</name>
</gene>
<sequence>MVLAGGRSKNHKKMEQEQDFGAEKRGDRSLGRESGQAAFSRLSDDRVYITRKEDETAQKSIIFARNDTPLKKPAQNSRFDAQIDYEIDMEDGLKQEEDFGAEKRGDRSLGRESGQAAFSRLSDDRVYITRKEDETAQKSIIFARNDTPLKKPAQNSRFDAQIDYEIDMEDGLTGDGYSDDFVRKYFPVTFSATRAKNASNCLRQVYQDFEYKRQIVVACDEIASDTCGGYTFVAHDVSAIFLVFRGTLGLNQLGLEAEETIFNEKISWPGGGSVGFYFARAFNLLWNAGLKNDLLGYIAKNPDYELWIGGHSLGGSLASLASNFLVANGIFEGDKIKLVTFGQPRTGDRDFADSHDRLIKWSYRIVHKKDLVPHIPYNGQVDYRHHRNEIWYNNNMTRGSSYKECDAQESLLCSDSHLDYLIADHHQYFDIAIANYGKRDCTGDPSQ</sequence>
<dbReference type="AlphaFoldDB" id="A0A9P1N3P7"/>
<feature type="region of interest" description="Disordered" evidence="1">
    <location>
        <begin position="1"/>
        <end position="45"/>
    </location>
</feature>
<dbReference type="PANTHER" id="PTHR45908">
    <property type="entry name" value="PROTEIN CBG11750-RELATED"/>
    <property type="match status" value="1"/>
</dbReference>
<dbReference type="InterPro" id="IPR002921">
    <property type="entry name" value="Fungal_lipase-type"/>
</dbReference>
<feature type="domain" description="Fungal lipase-type" evidence="2">
    <location>
        <begin position="241"/>
        <end position="377"/>
    </location>
</feature>
<dbReference type="PANTHER" id="PTHR45908:SF13">
    <property type="entry name" value="FUNGAL LIPASE-LIKE DOMAIN-CONTAINING PROTEIN"/>
    <property type="match status" value="1"/>
</dbReference>
<keyword evidence="4" id="KW-1185">Reference proteome</keyword>
<accession>A0A9P1N3P7</accession>
<name>A0A9P1N3P7_9PELO</name>
<dbReference type="InterPro" id="IPR029058">
    <property type="entry name" value="AB_hydrolase_fold"/>
</dbReference>
<dbReference type="Proteomes" id="UP001152747">
    <property type="component" value="Unassembled WGS sequence"/>
</dbReference>
<evidence type="ECO:0000256" key="1">
    <source>
        <dbReference type="SAM" id="MobiDB-lite"/>
    </source>
</evidence>
<dbReference type="Pfam" id="PF01764">
    <property type="entry name" value="Lipase_3"/>
    <property type="match status" value="1"/>
</dbReference>
<proteinExistence type="predicted"/>
<comment type="caution">
    <text evidence="3">The sequence shown here is derived from an EMBL/GenBank/DDBJ whole genome shotgun (WGS) entry which is preliminary data.</text>
</comment>
<dbReference type="CDD" id="cd00519">
    <property type="entry name" value="Lipase_3"/>
    <property type="match status" value="1"/>
</dbReference>
<organism evidence="3 4">
    <name type="scientific">Caenorhabditis angaria</name>
    <dbReference type="NCBI Taxonomy" id="860376"/>
    <lineage>
        <taxon>Eukaryota</taxon>
        <taxon>Metazoa</taxon>
        <taxon>Ecdysozoa</taxon>
        <taxon>Nematoda</taxon>
        <taxon>Chromadorea</taxon>
        <taxon>Rhabditida</taxon>
        <taxon>Rhabditina</taxon>
        <taxon>Rhabditomorpha</taxon>
        <taxon>Rhabditoidea</taxon>
        <taxon>Rhabditidae</taxon>
        <taxon>Peloderinae</taxon>
        <taxon>Caenorhabditis</taxon>
    </lineage>
</organism>
<evidence type="ECO:0000313" key="3">
    <source>
        <dbReference type="EMBL" id="CAI5449918.1"/>
    </source>
</evidence>
<reference evidence="3" key="1">
    <citation type="submission" date="2022-11" db="EMBL/GenBank/DDBJ databases">
        <authorList>
            <person name="Kikuchi T."/>
        </authorList>
    </citation>
    <scope>NUCLEOTIDE SEQUENCE</scope>
    <source>
        <strain evidence="3">PS1010</strain>
    </source>
</reference>
<dbReference type="OrthoDB" id="426718at2759"/>
<evidence type="ECO:0000259" key="2">
    <source>
        <dbReference type="Pfam" id="PF01764"/>
    </source>
</evidence>
<dbReference type="GO" id="GO:0006629">
    <property type="term" value="P:lipid metabolic process"/>
    <property type="evidence" value="ECO:0007669"/>
    <property type="project" value="InterPro"/>
</dbReference>
<dbReference type="Gene3D" id="3.40.50.1820">
    <property type="entry name" value="alpha/beta hydrolase"/>
    <property type="match status" value="1"/>
</dbReference>